<evidence type="ECO:0000256" key="1">
    <source>
        <dbReference type="SAM" id="Phobius"/>
    </source>
</evidence>
<feature type="transmembrane region" description="Helical" evidence="1">
    <location>
        <begin position="165"/>
        <end position="189"/>
    </location>
</feature>
<dbReference type="EMBL" id="BKZW01000003">
    <property type="protein sequence ID" value="GER91312.1"/>
    <property type="molecule type" value="Genomic_DNA"/>
</dbReference>
<protein>
    <submittedName>
        <fullName evidence="2">Uncharacterized protein</fullName>
    </submittedName>
</protein>
<keyword evidence="1" id="KW-0472">Membrane</keyword>
<keyword evidence="1" id="KW-1133">Transmembrane helix</keyword>
<keyword evidence="3" id="KW-1185">Reference proteome</keyword>
<reference evidence="2 3" key="1">
    <citation type="submission" date="2019-10" db="EMBL/GenBank/DDBJ databases">
        <title>Dictyobacter vulcani sp. nov., within the class Ktedonobacteria, isolated from soil of volcanic Mt. Zao.</title>
        <authorList>
            <person name="Zheng Y."/>
            <person name="Wang C.M."/>
            <person name="Sakai Y."/>
            <person name="Abe K."/>
            <person name="Yokota A."/>
            <person name="Yabe S."/>
        </authorList>
    </citation>
    <scope>NUCLEOTIDE SEQUENCE [LARGE SCALE GENOMIC DNA]</scope>
    <source>
        <strain evidence="2 3">W12</strain>
    </source>
</reference>
<dbReference type="AlphaFoldDB" id="A0A5J4KVY8"/>
<evidence type="ECO:0000313" key="2">
    <source>
        <dbReference type="EMBL" id="GER91312.1"/>
    </source>
</evidence>
<dbReference type="Proteomes" id="UP000326912">
    <property type="component" value="Unassembled WGS sequence"/>
</dbReference>
<sequence length="545" mass="59360">MGYEMQPSFLRRRVLVAAAPDDRKAIELVKVMRSLGLTVIMATTIGLAAQADEVAVCVIILHPDTWRGTPSIITAMRQHPRHMIPVLEAPMNLPRGSWAIEPFYLMDAPLETARALVGLIRQHLQTMLEHEQAMSLQQTQLHPWLRSPDACAPTFPPPKKPVSNLLHYLLLSWPLAFVLCVSFLAYYFFQLNATINTQANTTPTVVSTWRDHPYSVAVPGVGCDPGSADWILSGAYKEQPIEPAESKAGRATPPAQLIQDKSIISTCQQDGALLTHISHYDTFASMIFASKGLPLPQHYATQITATSVNTSPAAVFKFGVRDQSGSDMSGTESGYGNDVLQLGVNGAWELVRYGNSSNAVEKRYARGFVTPAQSYKLSADSNGPVMSFSINDQHIATIIDAAYADSYGISFGLRDPGIHTPPSVLFSHFSYMPLAATYAGTPEASASATAQAIKTGMLATPYIASVPGFGCDPGTGQWQPITEADQHISTRCTAHGLSVAQKQGIRSVSRIPFYWQDGNFPTNYRLKVTVDLKRSNNAGLVWQHA</sequence>
<evidence type="ECO:0000313" key="3">
    <source>
        <dbReference type="Proteomes" id="UP000326912"/>
    </source>
</evidence>
<keyword evidence="1" id="KW-0812">Transmembrane</keyword>
<comment type="caution">
    <text evidence="2">The sequence shown here is derived from an EMBL/GenBank/DDBJ whole genome shotgun (WGS) entry which is preliminary data.</text>
</comment>
<name>A0A5J4KVY8_9CHLR</name>
<proteinExistence type="predicted"/>
<accession>A0A5J4KVY8</accession>
<gene>
    <name evidence="2" type="ORF">KDW_54740</name>
</gene>
<organism evidence="2 3">
    <name type="scientific">Dictyobacter vulcani</name>
    <dbReference type="NCBI Taxonomy" id="2607529"/>
    <lineage>
        <taxon>Bacteria</taxon>
        <taxon>Bacillati</taxon>
        <taxon>Chloroflexota</taxon>
        <taxon>Ktedonobacteria</taxon>
        <taxon>Ktedonobacterales</taxon>
        <taxon>Dictyobacteraceae</taxon>
        <taxon>Dictyobacter</taxon>
    </lineage>
</organism>